<feature type="region of interest" description="Disordered" evidence="1">
    <location>
        <begin position="83"/>
        <end position="102"/>
    </location>
</feature>
<evidence type="ECO:0000313" key="3">
    <source>
        <dbReference type="Proteomes" id="UP000053681"/>
    </source>
</evidence>
<dbReference type="RefSeq" id="WP_025908703.1">
    <property type="nucleotide sequence ID" value="NZ_KQ758634.1"/>
</dbReference>
<name>A0A0V8JP63_9BACI</name>
<protein>
    <recommendedName>
        <fullName evidence="4">YwdI family protein</fullName>
    </recommendedName>
</protein>
<dbReference type="InterPro" id="IPR035218">
    <property type="entry name" value="DUF5327"/>
</dbReference>
<evidence type="ECO:0008006" key="4">
    <source>
        <dbReference type="Google" id="ProtNLM"/>
    </source>
</evidence>
<accession>A0A0V8JP63</accession>
<organism evidence="2 3">
    <name type="scientific">Priestia veravalensis</name>
    <dbReference type="NCBI Taxonomy" id="1414648"/>
    <lineage>
        <taxon>Bacteria</taxon>
        <taxon>Bacillati</taxon>
        <taxon>Bacillota</taxon>
        <taxon>Bacilli</taxon>
        <taxon>Bacillales</taxon>
        <taxon>Bacillaceae</taxon>
        <taxon>Priestia</taxon>
    </lineage>
</organism>
<dbReference type="AlphaFoldDB" id="A0A0V8JP63"/>
<dbReference type="Pfam" id="PF17261">
    <property type="entry name" value="DUF5327"/>
    <property type="match status" value="1"/>
</dbReference>
<proteinExistence type="predicted"/>
<sequence>MEIKLEQLLDKMSAELAKAKQEAHHSARVRDQLIAIKTLCELALTDGNSSSVQPTAPSSVVMPSQIQAQPSMQQQIIQSSTQNFEGKKLASDDANGDSLFDF</sequence>
<gene>
    <name evidence="2" type="ORF">AS180_05945</name>
</gene>
<dbReference type="Proteomes" id="UP000053681">
    <property type="component" value="Unassembled WGS sequence"/>
</dbReference>
<comment type="caution">
    <text evidence="2">The sequence shown here is derived from an EMBL/GenBank/DDBJ whole genome shotgun (WGS) entry which is preliminary data.</text>
</comment>
<evidence type="ECO:0000313" key="2">
    <source>
        <dbReference type="EMBL" id="KSU88846.1"/>
    </source>
</evidence>
<keyword evidence="3" id="KW-1185">Reference proteome</keyword>
<evidence type="ECO:0000256" key="1">
    <source>
        <dbReference type="SAM" id="MobiDB-lite"/>
    </source>
</evidence>
<dbReference type="EMBL" id="LNQP01000015">
    <property type="protein sequence ID" value="KSU88846.1"/>
    <property type="molecule type" value="Genomic_DNA"/>
</dbReference>
<reference evidence="2 3" key="1">
    <citation type="submission" date="2015-11" db="EMBL/GenBank/DDBJ databases">
        <title>Bacillus caseinolyticus sp nov.</title>
        <authorList>
            <person name="Dastager S.G."/>
            <person name="Mawlankar R."/>
        </authorList>
    </citation>
    <scope>NUCLEOTIDE SEQUENCE [LARGE SCALE GENOMIC DNA]</scope>
    <source>
        <strain evidence="2 3">SGD-V-76</strain>
    </source>
</reference>